<dbReference type="OrthoDB" id="3938623at2759"/>
<name>A0A2I1D4L2_ASPC2</name>
<feature type="compositionally biased region" description="Basic residues" evidence="1">
    <location>
        <begin position="39"/>
        <end position="53"/>
    </location>
</feature>
<dbReference type="Gene3D" id="2.130.10.10">
    <property type="entry name" value="YVTN repeat-like/Quinoprotein amine dehydrogenase"/>
    <property type="match status" value="1"/>
</dbReference>
<reference evidence="2" key="1">
    <citation type="submission" date="2016-12" db="EMBL/GenBank/DDBJ databases">
        <title>The genomes of Aspergillus section Nigri reveals drivers in fungal speciation.</title>
        <authorList>
            <consortium name="DOE Joint Genome Institute"/>
            <person name="Vesth T.C."/>
            <person name="Nybo J."/>
            <person name="Theobald S."/>
            <person name="Brandl J."/>
            <person name="Frisvad J.C."/>
            <person name="Nielsen K.F."/>
            <person name="Lyhne E.K."/>
            <person name="Kogle M.E."/>
            <person name="Kuo A."/>
            <person name="Riley R."/>
            <person name="Clum A."/>
            <person name="Nolan M."/>
            <person name="Lipzen A."/>
            <person name="Salamov A."/>
            <person name="Henrissat B."/>
            <person name="Wiebenga A."/>
            <person name="De vries R.P."/>
            <person name="Grigoriev I.V."/>
            <person name="Mortensen U.H."/>
            <person name="Andersen M.R."/>
            <person name="Baker S.E."/>
        </authorList>
    </citation>
    <scope>NUCLEOTIDE SEQUENCE</scope>
    <source>
        <strain evidence="2">IBT 28561</strain>
    </source>
</reference>
<evidence type="ECO:0000313" key="2">
    <source>
        <dbReference type="EMBL" id="PKY04800.1"/>
    </source>
</evidence>
<feature type="region of interest" description="Disordered" evidence="1">
    <location>
        <begin position="1061"/>
        <end position="1080"/>
    </location>
</feature>
<dbReference type="RefSeq" id="XP_024693394.1">
    <property type="nucleotide sequence ID" value="XM_024833417.1"/>
</dbReference>
<dbReference type="PANTHER" id="PTHR13268">
    <property type="entry name" value="BREAST CARCINOMA AMPLIFIED SEQUENCE 3"/>
    <property type="match status" value="1"/>
</dbReference>
<organism evidence="2 3">
    <name type="scientific">Aspergillus campestris (strain IBT 28561)</name>
    <dbReference type="NCBI Taxonomy" id="1392248"/>
    <lineage>
        <taxon>Eukaryota</taxon>
        <taxon>Fungi</taxon>
        <taxon>Dikarya</taxon>
        <taxon>Ascomycota</taxon>
        <taxon>Pezizomycotina</taxon>
        <taxon>Eurotiomycetes</taxon>
        <taxon>Eurotiomycetidae</taxon>
        <taxon>Eurotiales</taxon>
        <taxon>Aspergillaceae</taxon>
        <taxon>Aspergillus</taxon>
        <taxon>Aspergillus subgen. Circumdati</taxon>
    </lineage>
</organism>
<sequence length="1093" mass="116992">MPPVASDDLLNLQNRSQADPSPLPEDLITVNPENDLGGRSKKKGKSGKGKSKAAKAAAKPPPDDLIAASPPLLEPSSCPDPPLHPPANNHHINQISSPVLDALESMRDTPDNDLTYRTDKWARAIPVGKSPPNDAVDGEMPSGSPLGFLSTADKAGFSNPSSASPPARTRPLSYASGYSSNNDFSRQQSVDRPKSYYSLSNPVSTQMPPPPHLPQPHFYRAPEIDLPMFSGQGRAMSDGYSFCAFDTIPSPSAKPSRMGGNVLLVGSDGVLEVLAIEDRKSRGVGKLSGLNGRVVDAKVLPGGSSDDPGVPPRPHVVVIIHGPSGPPDDESHASSAASETHEIPAAGRQADHPRDEPKFYQTRVEVYSLRTGDHVATLFTTKPTPCLDNLPGLPAFVPPPSGNLKLLAGESHVILASGVSGEVYIYAAHSYRCLGKTWTSIQPKEARRYSTSSSSTDPDGSRTDSPNGPANFDGAILALKGRWLSVVPPSASAYRPSIRGVVPPARLQGKVYGIETHSPPTKPTVNCDADVGDGESLFDKLARGVTQEFVRGARWVGDQSLQAWNNYWNKEQQAGPPAARRSPHMPDLPQPGYGLFPPTHAQETPTVAEPDLVSIVDLKRLEDTGDARNALLNPLATFPVPNGCSFLSFSPNGLMLLTASKKGDVQYVWDLLQVKICRAGAFLTDDAPPPGPNVRQIARYPRLTTSQIVDVIWYPPSGERLAVITRKGTVHVFDLPRSAFQWPPFRRARPPPSKTPVPDPATDELADRAAGKNALSAAIKLVGGKTQPILAAVRGRTPSVGAALPAVGGFSSAAGVRGGKVVAAGLSKSMGAASGTVNTLRHVGENRLHLAGLSRDPSPGRVVWINHRGLPFLGLVDYGFFRLYRVRRSLSPQKPRHLQSVIGSKEIEYRLPPTLQSTCGPLSIRTFPPGPVACAPLALPSANSRPSPASKSKCQPLSQAEIETNAPYQPFHTDQRVSLYIYTETAETDEPLVPTGQWVFGDDMATSKLHVRPFSSGGDEEADDEGDVMHGQRPGLGSGMENHIRLGNSTGHGEEVVITTRRKKKRFPSTTSGADEGFFEDDCDVVDWPENRV</sequence>
<evidence type="ECO:0008006" key="4">
    <source>
        <dbReference type="Google" id="ProtNLM"/>
    </source>
</evidence>
<dbReference type="InterPro" id="IPR015943">
    <property type="entry name" value="WD40/YVTN_repeat-like_dom_sf"/>
</dbReference>
<comment type="caution">
    <text evidence="2">The sequence shown here is derived from an EMBL/GenBank/DDBJ whole genome shotgun (WGS) entry which is preliminary data.</text>
</comment>
<dbReference type="GO" id="GO:0006914">
    <property type="term" value="P:autophagy"/>
    <property type="evidence" value="ECO:0007669"/>
    <property type="project" value="InterPro"/>
</dbReference>
<protein>
    <recommendedName>
        <fullName evidence="4">WD40 repeat-like protein</fullName>
    </recommendedName>
</protein>
<feature type="region of interest" description="Disordered" evidence="1">
    <location>
        <begin position="1"/>
        <end position="97"/>
    </location>
</feature>
<feature type="compositionally biased region" description="Polar residues" evidence="1">
    <location>
        <begin position="176"/>
        <end position="188"/>
    </location>
</feature>
<feature type="compositionally biased region" description="Low complexity" evidence="1">
    <location>
        <begin position="449"/>
        <end position="458"/>
    </location>
</feature>
<dbReference type="InterPro" id="IPR036322">
    <property type="entry name" value="WD40_repeat_dom_sf"/>
</dbReference>
<dbReference type="InterPro" id="IPR045142">
    <property type="entry name" value="BCAS3-like"/>
</dbReference>
<gene>
    <name evidence="2" type="ORF">P168DRAFT_234471</name>
</gene>
<feature type="region of interest" description="Disordered" evidence="1">
    <location>
        <begin position="321"/>
        <end position="357"/>
    </location>
</feature>
<proteinExistence type="predicted"/>
<dbReference type="EMBL" id="MSFM01000005">
    <property type="protein sequence ID" value="PKY04800.1"/>
    <property type="molecule type" value="Genomic_DNA"/>
</dbReference>
<feature type="compositionally biased region" description="Polar residues" evidence="1">
    <location>
        <begin position="197"/>
        <end position="206"/>
    </location>
</feature>
<dbReference type="PANTHER" id="PTHR13268:SF0">
    <property type="entry name" value="BCAS3 MICROTUBULE ASSOCIATED CELL MIGRATION FACTOR"/>
    <property type="match status" value="1"/>
</dbReference>
<keyword evidence="3" id="KW-1185">Reference proteome</keyword>
<dbReference type="GO" id="GO:0042594">
    <property type="term" value="P:response to starvation"/>
    <property type="evidence" value="ECO:0007669"/>
    <property type="project" value="TreeGrafter"/>
</dbReference>
<evidence type="ECO:0000256" key="1">
    <source>
        <dbReference type="SAM" id="MobiDB-lite"/>
    </source>
</evidence>
<dbReference type="GO" id="GO:0005737">
    <property type="term" value="C:cytoplasm"/>
    <property type="evidence" value="ECO:0007669"/>
    <property type="project" value="TreeGrafter"/>
</dbReference>
<dbReference type="Proteomes" id="UP000234254">
    <property type="component" value="Unassembled WGS sequence"/>
</dbReference>
<feature type="region of interest" description="Disordered" evidence="1">
    <location>
        <begin position="125"/>
        <end position="212"/>
    </location>
</feature>
<dbReference type="SUPFAM" id="SSF50978">
    <property type="entry name" value="WD40 repeat-like"/>
    <property type="match status" value="1"/>
</dbReference>
<dbReference type="VEuPathDB" id="FungiDB:P168DRAFT_234471"/>
<dbReference type="GeneID" id="36540941"/>
<evidence type="ECO:0000313" key="3">
    <source>
        <dbReference type="Proteomes" id="UP000234254"/>
    </source>
</evidence>
<dbReference type="AlphaFoldDB" id="A0A2I1D4L2"/>
<accession>A0A2I1D4L2</accession>
<feature type="region of interest" description="Disordered" evidence="1">
    <location>
        <begin position="444"/>
        <end position="471"/>
    </location>
</feature>